<evidence type="ECO:0000313" key="4">
    <source>
        <dbReference type="Proteomes" id="UP000242188"/>
    </source>
</evidence>
<dbReference type="Pfam" id="PF00855">
    <property type="entry name" value="PWWP"/>
    <property type="match status" value="1"/>
</dbReference>
<evidence type="ECO:0000259" key="2">
    <source>
        <dbReference type="PROSITE" id="PS50812"/>
    </source>
</evidence>
<dbReference type="OrthoDB" id="10013064at2759"/>
<evidence type="ECO:0000313" key="3">
    <source>
        <dbReference type="EMBL" id="OWF35247.1"/>
    </source>
</evidence>
<protein>
    <submittedName>
        <fullName evidence="3">PWWP domain-containing protein MUM1L1</fullName>
    </submittedName>
</protein>
<name>A0A210PFK5_MIZYE</name>
<accession>A0A210PFK5</accession>
<dbReference type="InterPro" id="IPR035504">
    <property type="entry name" value="MUM1-like_PWWP"/>
</dbReference>
<feature type="compositionally biased region" description="Polar residues" evidence="1">
    <location>
        <begin position="461"/>
        <end position="472"/>
    </location>
</feature>
<dbReference type="SMART" id="SM00293">
    <property type="entry name" value="PWWP"/>
    <property type="match status" value="1"/>
</dbReference>
<dbReference type="Pfam" id="PF20886">
    <property type="entry name" value="PWP3A-B_C"/>
    <property type="match status" value="1"/>
</dbReference>
<feature type="region of interest" description="Disordered" evidence="1">
    <location>
        <begin position="461"/>
        <end position="482"/>
    </location>
</feature>
<dbReference type="Gene3D" id="2.30.30.140">
    <property type="match status" value="2"/>
</dbReference>
<evidence type="ECO:0000256" key="1">
    <source>
        <dbReference type="SAM" id="MobiDB-lite"/>
    </source>
</evidence>
<dbReference type="SUPFAM" id="SSF63748">
    <property type="entry name" value="Tudor/PWWP/MBT"/>
    <property type="match status" value="1"/>
</dbReference>
<organism evidence="3 4">
    <name type="scientific">Mizuhopecten yessoensis</name>
    <name type="common">Japanese scallop</name>
    <name type="synonym">Patinopecten yessoensis</name>
    <dbReference type="NCBI Taxonomy" id="6573"/>
    <lineage>
        <taxon>Eukaryota</taxon>
        <taxon>Metazoa</taxon>
        <taxon>Spiralia</taxon>
        <taxon>Lophotrochozoa</taxon>
        <taxon>Mollusca</taxon>
        <taxon>Bivalvia</taxon>
        <taxon>Autobranchia</taxon>
        <taxon>Pteriomorphia</taxon>
        <taxon>Pectinida</taxon>
        <taxon>Pectinoidea</taxon>
        <taxon>Pectinidae</taxon>
        <taxon>Mizuhopecten</taxon>
    </lineage>
</organism>
<feature type="domain" description="PWWP" evidence="2">
    <location>
        <begin position="9"/>
        <end position="68"/>
    </location>
</feature>
<dbReference type="AlphaFoldDB" id="A0A210PFK5"/>
<dbReference type="STRING" id="6573.A0A210PFK5"/>
<dbReference type="EMBL" id="NEDP02076735">
    <property type="protein sequence ID" value="OWF35247.1"/>
    <property type="molecule type" value="Genomic_DNA"/>
</dbReference>
<dbReference type="InterPro" id="IPR000313">
    <property type="entry name" value="PWWP_dom"/>
</dbReference>
<comment type="caution">
    <text evidence="3">The sequence shown here is derived from an EMBL/GenBank/DDBJ whole genome shotgun (WGS) entry which is preliminary data.</text>
</comment>
<proteinExistence type="predicted"/>
<sequence>MDQCTVYKPGDFVWAKIPRHPWWPAQVVAEGECAIFHSTVGANKKKILAHVKFINENSFDDITDLKWIQRLDCQDGKLLTRKGLSTKLFSDAFEAAVQLAEKQSDISLFSKQHTDHGDQQTSKCIIATKNVKQRRKSNPENGNFTTKRKHKDVHEEKARKKISNKKRRCSLEPSRKINVLPDFELDSSSDLLTEVNTEPSIKSLKTGQTKLAFKKSTNCTKSVDVCHKSVKDLDSSFIEKYDGCASPLRESVSLYTSDYGSSSGILSPLPNLNDSSCSFDLPTPTPADRSVSFSTRLSFDPNLQKDSCDSSDSDLELPDGLSPIVGGPPVSEKDIILIRWRKHPFWPAYVKKIYWKKQLPWKISVIFIQPMENTPVEKITLHYKRKTALSFNDKEKKKILDNLQEENSAQFSKACEVAEEYLDKKVLGRWKKGIPGLPDTYESDSEDGKIPDFMDCGPSVSDSTSECSSASGDIQPLDDLTNPKDRERYEKMKLRNQNVIAYIKSEEMKKYLVKIYHGEKKSERHTKYNSERTKEKTAIRHAGFGPIADEEQQDDIITMLIKWHQEVQGQTPDQLPNYDYVMDVWIPEAIIQGLVKVKGYNRGKATERFAKGVKLSKGEKERVHRSIIDSAKNISKEDWMNHEEKRSIQLKGMGIDVPHRQPKKVVKLQQLRR</sequence>
<feature type="region of interest" description="Disordered" evidence="1">
    <location>
        <begin position="131"/>
        <end position="167"/>
    </location>
</feature>
<dbReference type="Proteomes" id="UP000242188">
    <property type="component" value="Unassembled WGS sequence"/>
</dbReference>
<keyword evidence="4" id="KW-1185">Reference proteome</keyword>
<dbReference type="CDD" id="cd05162">
    <property type="entry name" value="PWWP"/>
    <property type="match status" value="1"/>
</dbReference>
<dbReference type="InterPro" id="IPR048795">
    <property type="entry name" value="PWP3A_3B_4_C"/>
</dbReference>
<reference evidence="3 4" key="1">
    <citation type="journal article" date="2017" name="Nat. Ecol. Evol.">
        <title>Scallop genome provides insights into evolution of bilaterian karyotype and development.</title>
        <authorList>
            <person name="Wang S."/>
            <person name="Zhang J."/>
            <person name="Jiao W."/>
            <person name="Li J."/>
            <person name="Xun X."/>
            <person name="Sun Y."/>
            <person name="Guo X."/>
            <person name="Huan P."/>
            <person name="Dong B."/>
            <person name="Zhang L."/>
            <person name="Hu X."/>
            <person name="Sun X."/>
            <person name="Wang J."/>
            <person name="Zhao C."/>
            <person name="Wang Y."/>
            <person name="Wang D."/>
            <person name="Huang X."/>
            <person name="Wang R."/>
            <person name="Lv J."/>
            <person name="Li Y."/>
            <person name="Zhang Z."/>
            <person name="Liu B."/>
            <person name="Lu W."/>
            <person name="Hui Y."/>
            <person name="Liang J."/>
            <person name="Zhou Z."/>
            <person name="Hou R."/>
            <person name="Li X."/>
            <person name="Liu Y."/>
            <person name="Li H."/>
            <person name="Ning X."/>
            <person name="Lin Y."/>
            <person name="Zhao L."/>
            <person name="Xing Q."/>
            <person name="Dou J."/>
            <person name="Li Y."/>
            <person name="Mao J."/>
            <person name="Guo H."/>
            <person name="Dou H."/>
            <person name="Li T."/>
            <person name="Mu C."/>
            <person name="Jiang W."/>
            <person name="Fu Q."/>
            <person name="Fu X."/>
            <person name="Miao Y."/>
            <person name="Liu J."/>
            <person name="Yu Q."/>
            <person name="Li R."/>
            <person name="Liao H."/>
            <person name="Li X."/>
            <person name="Kong Y."/>
            <person name="Jiang Z."/>
            <person name="Chourrout D."/>
            <person name="Li R."/>
            <person name="Bao Z."/>
        </authorList>
    </citation>
    <scope>NUCLEOTIDE SEQUENCE [LARGE SCALE GENOMIC DNA]</scope>
    <source>
        <strain evidence="3 4">PY_sf001</strain>
    </source>
</reference>
<dbReference type="CDD" id="cd06080">
    <property type="entry name" value="PWWP_MUM1-like"/>
    <property type="match status" value="1"/>
</dbReference>
<dbReference type="PROSITE" id="PS50812">
    <property type="entry name" value="PWWP"/>
    <property type="match status" value="1"/>
</dbReference>
<gene>
    <name evidence="3" type="ORF">KP79_PYT14986</name>
</gene>